<reference evidence="1" key="1">
    <citation type="submission" date="2021-02" db="EMBL/GenBank/DDBJ databases">
        <authorList>
            <person name="Nowell W R."/>
        </authorList>
    </citation>
    <scope>NUCLEOTIDE SEQUENCE</scope>
</reference>
<protein>
    <submittedName>
        <fullName evidence="1">Uncharacterized protein</fullName>
    </submittedName>
</protein>
<evidence type="ECO:0000313" key="2">
    <source>
        <dbReference type="EMBL" id="CAF1059410.1"/>
    </source>
</evidence>
<dbReference type="EMBL" id="CAJOAY010005973">
    <property type="protein sequence ID" value="CAF4125952.1"/>
    <property type="molecule type" value="Genomic_DNA"/>
</dbReference>
<evidence type="ECO:0000313" key="1">
    <source>
        <dbReference type="EMBL" id="CAF1026378.1"/>
    </source>
</evidence>
<dbReference type="Proteomes" id="UP000663881">
    <property type="component" value="Unassembled WGS sequence"/>
</dbReference>
<dbReference type="Proteomes" id="UP000663891">
    <property type="component" value="Unassembled WGS sequence"/>
</dbReference>
<dbReference type="EMBL" id="CAJNOG010000162">
    <property type="protein sequence ID" value="CAF1026378.1"/>
    <property type="molecule type" value="Genomic_DNA"/>
</dbReference>
<dbReference type="EMBL" id="CAJNON010000167">
    <property type="protein sequence ID" value="CAF1059410.1"/>
    <property type="molecule type" value="Genomic_DNA"/>
</dbReference>
<name>A0A814IMY0_9BILA</name>
<proteinExistence type="predicted"/>
<dbReference type="AlphaFoldDB" id="A0A814IMY0"/>
<evidence type="ECO:0000313" key="4">
    <source>
        <dbReference type="Proteomes" id="UP000663845"/>
    </source>
</evidence>
<organism evidence="1 4">
    <name type="scientific">Adineta steineri</name>
    <dbReference type="NCBI Taxonomy" id="433720"/>
    <lineage>
        <taxon>Eukaryota</taxon>
        <taxon>Metazoa</taxon>
        <taxon>Spiralia</taxon>
        <taxon>Gnathifera</taxon>
        <taxon>Rotifera</taxon>
        <taxon>Eurotatoria</taxon>
        <taxon>Bdelloidea</taxon>
        <taxon>Adinetida</taxon>
        <taxon>Adinetidae</taxon>
        <taxon>Adineta</taxon>
    </lineage>
</organism>
<dbReference type="Proteomes" id="UP000663845">
    <property type="component" value="Unassembled WGS sequence"/>
</dbReference>
<evidence type="ECO:0000313" key="3">
    <source>
        <dbReference type="EMBL" id="CAF4125952.1"/>
    </source>
</evidence>
<comment type="caution">
    <text evidence="1">The sequence shown here is derived from an EMBL/GenBank/DDBJ whole genome shotgun (WGS) entry which is preliminary data.</text>
</comment>
<dbReference type="OrthoDB" id="10007118at2759"/>
<accession>A0A814IMY0</accession>
<gene>
    <name evidence="1" type="ORF">JYZ213_LOCUS17353</name>
    <name evidence="3" type="ORF">OKA104_LOCUS36996</name>
    <name evidence="2" type="ORF">VCS650_LOCUS17856</name>
</gene>
<sequence>MFPDRYSTSKQDSDANINTLLLHSDDDVALSKLGYYDQGRNETSAGVSLSCDAFDGICKGFIRETGVSQIETDSPVALFNLYVASTAIKTAHMLQRFYETNEQDGVFGRVFFTWCPTLTELPPCKTVSFTNTASFSHFTVSVATFFISQFQLRHSPNNSDYIKNISSFWLSK</sequence>